<dbReference type="FunFam" id="1.10.730.10:FF:000008">
    <property type="entry name" value="Arginine--tRNA ligase"/>
    <property type="match status" value="1"/>
</dbReference>
<dbReference type="InterPro" id="IPR014729">
    <property type="entry name" value="Rossmann-like_a/b/a_fold"/>
</dbReference>
<dbReference type="PRINTS" id="PR01038">
    <property type="entry name" value="TRNASYNTHARG"/>
</dbReference>
<keyword evidence="3 10" id="KW-0963">Cytoplasm</keyword>
<dbReference type="CDD" id="cd00671">
    <property type="entry name" value="ArgRS_core"/>
    <property type="match status" value="1"/>
</dbReference>
<dbReference type="PANTHER" id="PTHR11956">
    <property type="entry name" value="ARGINYL-TRNA SYNTHETASE"/>
    <property type="match status" value="1"/>
</dbReference>
<evidence type="ECO:0000313" key="15">
    <source>
        <dbReference type="Proteomes" id="UP000176451"/>
    </source>
</evidence>
<feature type="domain" description="Arginyl tRNA synthetase N-terminal" evidence="13">
    <location>
        <begin position="2"/>
        <end position="79"/>
    </location>
</feature>
<accession>A0A1F5EF63</accession>
<dbReference type="SMART" id="SM00836">
    <property type="entry name" value="DALR_1"/>
    <property type="match status" value="1"/>
</dbReference>
<feature type="short sequence motif" description="'HIGH' region" evidence="10">
    <location>
        <begin position="116"/>
        <end position="126"/>
    </location>
</feature>
<comment type="subcellular location">
    <subcellularLocation>
        <location evidence="1 10">Cytoplasm</location>
    </subcellularLocation>
</comment>
<dbReference type="GO" id="GO:0004814">
    <property type="term" value="F:arginine-tRNA ligase activity"/>
    <property type="evidence" value="ECO:0007669"/>
    <property type="project" value="UniProtKB-UniRule"/>
</dbReference>
<organism evidence="14 15">
    <name type="scientific">Candidatus Berkelbacteria bacterium RIFCSPHIGHO2_12_FULL_36_9</name>
    <dbReference type="NCBI Taxonomy" id="1797469"/>
    <lineage>
        <taxon>Bacteria</taxon>
        <taxon>Candidatus Berkelbacteria</taxon>
    </lineage>
</organism>
<comment type="subunit">
    <text evidence="10">Monomer.</text>
</comment>
<gene>
    <name evidence="10" type="primary">argS</name>
    <name evidence="14" type="ORF">A3F08_01315</name>
</gene>
<dbReference type="InterPro" id="IPR036695">
    <property type="entry name" value="Arg-tRNA-synth_N_sf"/>
</dbReference>
<dbReference type="Gene3D" id="3.30.1360.70">
    <property type="entry name" value="Arginyl tRNA synthetase N-terminal domain"/>
    <property type="match status" value="1"/>
</dbReference>
<evidence type="ECO:0000256" key="10">
    <source>
        <dbReference type="HAMAP-Rule" id="MF_00123"/>
    </source>
</evidence>
<comment type="caution">
    <text evidence="14">The sequence shown here is derived from an EMBL/GenBank/DDBJ whole genome shotgun (WGS) entry which is preliminary data.</text>
</comment>
<dbReference type="InterPro" id="IPR035684">
    <property type="entry name" value="ArgRS_core"/>
</dbReference>
<dbReference type="Pfam" id="PF05746">
    <property type="entry name" value="DALR_1"/>
    <property type="match status" value="1"/>
</dbReference>
<feature type="domain" description="DALR anticodon binding" evidence="12">
    <location>
        <begin position="461"/>
        <end position="579"/>
    </location>
</feature>
<keyword evidence="6 10" id="KW-0067">ATP-binding</keyword>
<keyword evidence="4 10" id="KW-0436">Ligase</keyword>
<dbReference type="Gene3D" id="3.40.50.620">
    <property type="entry name" value="HUPs"/>
    <property type="match status" value="1"/>
</dbReference>
<sequence length="579" mass="66824">MRYAIEKAKEEIKKLLKNNSLEIEIPPENIEADLAVPVFKLAVKKNPNEFAQELAKKIKLDGTLFSKVEPKSAYLNFYFNNEIVTQEIIDDFRSNKKYGSTDLGKGKTIVVDYSAPNIAKPFSIGHLRSTIIGQSLYNIYSYLGYKVIGDNHLGDWGTQFGKLIAAYKMWGNKEKINKEPIKELLELYVKFHIEAEEDESLNDEARKWFKKLETGDKEALEIWQWFKDISLNQFDTIYKLLDVKFDVILGESFYKNDLDRVVGRLEKEKIAKWEIALDKDGEEIRSGEKVLLVNLEKFGIDTPLLIKKSDGTSLYATRDLATILYRIKTWQPSSILYIVGSEQKLYFQQLFKVFEIGYKNDHKTPPLLIHIPFGLIRLPEGKMSTRKGRVIFLEDVLNEAIKRVSDILNERSMNKKEKEEVAKIVGIGAIKYADLSQNRIHDVVFDWKKILNLKGNSGPYLQYQYVRINSILSKAKFNPSISQSRTGRWLTKKEEIDLIKFIARFPEIIKSAASSYLPHILANYLFELAEKFSQFYEEVSVLKANSQQLIASRLYLCYMTAQVLKQGLDLLGIKVPEKM</sequence>
<dbReference type="Gene3D" id="1.10.730.10">
    <property type="entry name" value="Isoleucyl-tRNA Synthetase, Domain 1"/>
    <property type="match status" value="1"/>
</dbReference>
<proteinExistence type="inferred from homology"/>
<evidence type="ECO:0000256" key="4">
    <source>
        <dbReference type="ARBA" id="ARBA00022598"/>
    </source>
</evidence>
<keyword evidence="5 10" id="KW-0547">Nucleotide-binding</keyword>
<dbReference type="Proteomes" id="UP000176451">
    <property type="component" value="Unassembled WGS sequence"/>
</dbReference>
<evidence type="ECO:0000256" key="7">
    <source>
        <dbReference type="ARBA" id="ARBA00022917"/>
    </source>
</evidence>
<dbReference type="SMART" id="SM01016">
    <property type="entry name" value="Arg_tRNA_synt_N"/>
    <property type="match status" value="1"/>
</dbReference>
<dbReference type="AlphaFoldDB" id="A0A1F5EF63"/>
<dbReference type="InterPro" id="IPR001278">
    <property type="entry name" value="Arg-tRNA-ligase"/>
</dbReference>
<protein>
    <recommendedName>
        <fullName evidence="10">Arginine--tRNA ligase</fullName>
        <ecNumber evidence="10">6.1.1.19</ecNumber>
    </recommendedName>
    <alternativeName>
        <fullName evidence="10">Arginyl-tRNA synthetase</fullName>
        <shortName evidence="10">ArgRS</shortName>
    </alternativeName>
</protein>
<dbReference type="GO" id="GO:0006420">
    <property type="term" value="P:arginyl-tRNA aminoacylation"/>
    <property type="evidence" value="ECO:0007669"/>
    <property type="project" value="UniProtKB-UniRule"/>
</dbReference>
<evidence type="ECO:0000256" key="1">
    <source>
        <dbReference type="ARBA" id="ARBA00004496"/>
    </source>
</evidence>
<keyword evidence="8 10" id="KW-0030">Aminoacyl-tRNA synthetase</keyword>
<dbReference type="Pfam" id="PF00750">
    <property type="entry name" value="tRNA-synt_1d"/>
    <property type="match status" value="1"/>
</dbReference>
<evidence type="ECO:0000256" key="5">
    <source>
        <dbReference type="ARBA" id="ARBA00022741"/>
    </source>
</evidence>
<dbReference type="SUPFAM" id="SSF55190">
    <property type="entry name" value="Arginyl-tRNA synthetase (ArgRS), N-terminal 'additional' domain"/>
    <property type="match status" value="1"/>
</dbReference>
<evidence type="ECO:0000256" key="2">
    <source>
        <dbReference type="ARBA" id="ARBA00005594"/>
    </source>
</evidence>
<dbReference type="NCBIfam" id="TIGR00456">
    <property type="entry name" value="argS"/>
    <property type="match status" value="1"/>
</dbReference>
<dbReference type="EMBL" id="MEZV01000046">
    <property type="protein sequence ID" value="OGD66067.1"/>
    <property type="molecule type" value="Genomic_DNA"/>
</dbReference>
<evidence type="ECO:0000259" key="13">
    <source>
        <dbReference type="SMART" id="SM01016"/>
    </source>
</evidence>
<dbReference type="SUPFAM" id="SSF47323">
    <property type="entry name" value="Anticodon-binding domain of a subclass of class I aminoacyl-tRNA synthetases"/>
    <property type="match status" value="1"/>
</dbReference>
<evidence type="ECO:0000313" key="14">
    <source>
        <dbReference type="EMBL" id="OGD66067.1"/>
    </source>
</evidence>
<evidence type="ECO:0000256" key="3">
    <source>
        <dbReference type="ARBA" id="ARBA00022490"/>
    </source>
</evidence>
<dbReference type="HAMAP" id="MF_00123">
    <property type="entry name" value="Arg_tRNA_synth"/>
    <property type="match status" value="1"/>
</dbReference>
<reference evidence="14 15" key="1">
    <citation type="journal article" date="2016" name="Nat. Commun.">
        <title>Thousands of microbial genomes shed light on interconnected biogeochemical processes in an aquifer system.</title>
        <authorList>
            <person name="Anantharaman K."/>
            <person name="Brown C.T."/>
            <person name="Hug L.A."/>
            <person name="Sharon I."/>
            <person name="Castelle C.J."/>
            <person name="Probst A.J."/>
            <person name="Thomas B.C."/>
            <person name="Singh A."/>
            <person name="Wilkins M.J."/>
            <person name="Karaoz U."/>
            <person name="Brodie E.L."/>
            <person name="Williams K.H."/>
            <person name="Hubbard S.S."/>
            <person name="Banfield J.F."/>
        </authorList>
    </citation>
    <scope>NUCLEOTIDE SEQUENCE [LARGE SCALE GENOMIC DNA]</scope>
</reference>
<dbReference type="FunFam" id="3.40.50.620:FF:000116">
    <property type="entry name" value="Arginine--tRNA ligase"/>
    <property type="match status" value="1"/>
</dbReference>
<dbReference type="CDD" id="cd07956">
    <property type="entry name" value="Anticodon_Ia_Arg"/>
    <property type="match status" value="1"/>
</dbReference>
<dbReference type="PANTHER" id="PTHR11956:SF5">
    <property type="entry name" value="ARGININE--TRNA LIGASE, CYTOPLASMIC"/>
    <property type="match status" value="1"/>
</dbReference>
<evidence type="ECO:0000256" key="6">
    <source>
        <dbReference type="ARBA" id="ARBA00022840"/>
    </source>
</evidence>
<dbReference type="SUPFAM" id="SSF52374">
    <property type="entry name" value="Nucleotidylyl transferase"/>
    <property type="match status" value="1"/>
</dbReference>
<evidence type="ECO:0000259" key="12">
    <source>
        <dbReference type="SMART" id="SM00836"/>
    </source>
</evidence>
<dbReference type="InterPro" id="IPR005148">
    <property type="entry name" value="Arg-tRNA-synth_N"/>
</dbReference>
<dbReference type="InterPro" id="IPR008909">
    <property type="entry name" value="DALR_anticod-bd"/>
</dbReference>
<dbReference type="GO" id="GO:0005524">
    <property type="term" value="F:ATP binding"/>
    <property type="evidence" value="ECO:0007669"/>
    <property type="project" value="UniProtKB-UniRule"/>
</dbReference>
<name>A0A1F5EF63_9BACT</name>
<dbReference type="STRING" id="1797469.A3F08_01315"/>
<dbReference type="Pfam" id="PF03485">
    <property type="entry name" value="Arg_tRNA_synt_N"/>
    <property type="match status" value="1"/>
</dbReference>
<dbReference type="EC" id="6.1.1.19" evidence="10"/>
<keyword evidence="7 10" id="KW-0648">Protein biosynthesis</keyword>
<evidence type="ECO:0000256" key="11">
    <source>
        <dbReference type="RuleBase" id="RU363038"/>
    </source>
</evidence>
<evidence type="ECO:0000256" key="9">
    <source>
        <dbReference type="ARBA" id="ARBA00049339"/>
    </source>
</evidence>
<comment type="catalytic activity">
    <reaction evidence="9 10">
        <text>tRNA(Arg) + L-arginine + ATP = L-arginyl-tRNA(Arg) + AMP + diphosphate</text>
        <dbReference type="Rhea" id="RHEA:20301"/>
        <dbReference type="Rhea" id="RHEA-COMP:9658"/>
        <dbReference type="Rhea" id="RHEA-COMP:9673"/>
        <dbReference type="ChEBI" id="CHEBI:30616"/>
        <dbReference type="ChEBI" id="CHEBI:32682"/>
        <dbReference type="ChEBI" id="CHEBI:33019"/>
        <dbReference type="ChEBI" id="CHEBI:78442"/>
        <dbReference type="ChEBI" id="CHEBI:78513"/>
        <dbReference type="ChEBI" id="CHEBI:456215"/>
        <dbReference type="EC" id="6.1.1.19"/>
    </reaction>
</comment>
<evidence type="ECO:0000256" key="8">
    <source>
        <dbReference type="ARBA" id="ARBA00023146"/>
    </source>
</evidence>
<dbReference type="InterPro" id="IPR009080">
    <property type="entry name" value="tRNAsynth_Ia_anticodon-bd"/>
</dbReference>
<comment type="similarity">
    <text evidence="2 10 11">Belongs to the class-I aminoacyl-tRNA synthetase family.</text>
</comment>
<dbReference type="GO" id="GO:0005737">
    <property type="term" value="C:cytoplasm"/>
    <property type="evidence" value="ECO:0007669"/>
    <property type="project" value="UniProtKB-SubCell"/>
</dbReference>